<evidence type="ECO:0000313" key="3">
    <source>
        <dbReference type="Proteomes" id="UP000015545"/>
    </source>
</evidence>
<dbReference type="Proteomes" id="UP000015545">
    <property type="component" value="Segment"/>
</dbReference>
<dbReference type="RefSeq" id="YP_008433625.1">
    <property type="nucleotide sequence ID" value="NC_022096.1"/>
</dbReference>
<keyword evidence="3" id="KW-1185">Reference proteome</keyword>
<organism evidence="2 3">
    <name type="scientific">Pseudomonas phage PaBG</name>
    <dbReference type="NCBI Taxonomy" id="1335230"/>
    <lineage>
        <taxon>Viruses</taxon>
        <taxon>Duplodnaviria</taxon>
        <taxon>Heunggongvirae</taxon>
        <taxon>Uroviricota</taxon>
        <taxon>Caudoviricetes</taxon>
        <taxon>Baikalvirus</taxon>
        <taxon>Baikalvirus PaBG</taxon>
    </lineage>
</organism>
<proteinExistence type="predicted"/>
<evidence type="ECO:0000313" key="2">
    <source>
        <dbReference type="EMBL" id="AGS82178.1"/>
    </source>
</evidence>
<keyword evidence="1" id="KW-0812">Transmembrane</keyword>
<dbReference type="KEGG" id="vg:16574980"/>
<keyword evidence="1" id="KW-0472">Membrane</keyword>
<name>S5WBL4_9CAUD</name>
<reference evidence="2 3" key="1">
    <citation type="journal article" date="2014" name="Genome Announc.">
        <title>Complete Genome Sequence of the Novel Giant Pseudomonas Phage PaBG.</title>
        <authorList>
            <person name="Sykilinda N.N."/>
            <person name="Bondar A.A."/>
            <person name="Gorshkova A.S."/>
            <person name="Kurochkina L.P."/>
            <person name="Kulikov E.E."/>
            <person name="Shneider M.M."/>
            <person name="Kadykov V.A."/>
            <person name="Solovjeva N.V."/>
            <person name="Kabilov M.R."/>
            <person name="Mesyanzhinov V.V."/>
            <person name="Vlassov V.V."/>
            <person name="Drukker V.V."/>
            <person name="Miroshnikov K.A."/>
        </authorList>
    </citation>
    <scope>NUCLEOTIDE SEQUENCE [LARGE SCALE GENOMIC DNA]</scope>
</reference>
<dbReference type="EMBL" id="KF147891">
    <property type="protein sequence ID" value="AGS82178.1"/>
    <property type="molecule type" value="Genomic_DNA"/>
</dbReference>
<sequence length="145" mass="16623">MRRLAFVLLYAISVWATLDVASTLAAKVGIPATPVVILILLALAFCWSCLYINGVLQAMRGRFVMESHHSLLDDIMRAAANRSGDTQITKKEPTIVSELEYKAWVDWFWFRFREVRCFEDNRPVVQFRLALFGYKFPTISFIGRG</sequence>
<keyword evidence="1" id="KW-1133">Transmembrane helix</keyword>
<accession>S5WBL4</accession>
<protein>
    <submittedName>
        <fullName evidence="2">Uncharacterized protein</fullName>
    </submittedName>
</protein>
<gene>
    <name evidence="2" type="ORF">PaBG_00295</name>
</gene>
<feature type="transmembrane region" description="Helical" evidence="1">
    <location>
        <begin position="35"/>
        <end position="56"/>
    </location>
</feature>
<evidence type="ECO:0000256" key="1">
    <source>
        <dbReference type="SAM" id="Phobius"/>
    </source>
</evidence>